<protein>
    <submittedName>
        <fullName evidence="1">Uncharacterized protein</fullName>
    </submittedName>
</protein>
<accession>A0A816XAY9</accession>
<evidence type="ECO:0000313" key="1">
    <source>
        <dbReference type="EMBL" id="CAF2144004.1"/>
    </source>
</evidence>
<comment type="caution">
    <text evidence="1">The sequence shown here is derived from an EMBL/GenBank/DDBJ whole genome shotgun (WGS) entry which is preliminary data.</text>
</comment>
<organism evidence="1 2">
    <name type="scientific">Rotaria magnacalcarata</name>
    <dbReference type="NCBI Taxonomy" id="392030"/>
    <lineage>
        <taxon>Eukaryota</taxon>
        <taxon>Metazoa</taxon>
        <taxon>Spiralia</taxon>
        <taxon>Gnathifera</taxon>
        <taxon>Rotifera</taxon>
        <taxon>Eurotatoria</taxon>
        <taxon>Bdelloidea</taxon>
        <taxon>Philodinida</taxon>
        <taxon>Philodinidae</taxon>
        <taxon>Rotaria</taxon>
    </lineage>
</organism>
<dbReference type="Proteomes" id="UP000663887">
    <property type="component" value="Unassembled WGS sequence"/>
</dbReference>
<evidence type="ECO:0000313" key="2">
    <source>
        <dbReference type="Proteomes" id="UP000663887"/>
    </source>
</evidence>
<name>A0A816XAY9_9BILA</name>
<gene>
    <name evidence="1" type="ORF">XDN619_LOCUS27276</name>
</gene>
<reference evidence="1" key="1">
    <citation type="submission" date="2021-02" db="EMBL/GenBank/DDBJ databases">
        <authorList>
            <person name="Nowell W R."/>
        </authorList>
    </citation>
    <scope>NUCLEOTIDE SEQUENCE</scope>
</reference>
<dbReference type="AlphaFoldDB" id="A0A816XAY9"/>
<dbReference type="EMBL" id="CAJNRG010012887">
    <property type="protein sequence ID" value="CAF2144004.1"/>
    <property type="molecule type" value="Genomic_DNA"/>
</dbReference>
<sequence>MFSRATLWRRKKLLKEILSQRLANTVSTFDENFLGSTSSDFFQDTNLETSSDEAHSFNHVESQSHFSMSSHHYNKPKIDDELEGESDFYDENMWLEENVTDTDLWKNVEFEPAYPVVENEFLFNEISITVVIKPKSKKKIRVFPLLPAHQQQSRLRTNETYDIFMNTYEKERFTNNNELRDRLRGHIGPCTLRSLTYFDVGTSFFI</sequence>
<proteinExistence type="predicted"/>